<evidence type="ECO:0000259" key="3">
    <source>
        <dbReference type="PROSITE" id="PS50883"/>
    </source>
</evidence>
<dbReference type="PANTHER" id="PTHR44757">
    <property type="entry name" value="DIGUANYLATE CYCLASE DGCP"/>
    <property type="match status" value="1"/>
</dbReference>
<dbReference type="AlphaFoldDB" id="Q1K3N9"/>
<dbReference type="Gene3D" id="3.30.450.20">
    <property type="entry name" value="PAS domain"/>
    <property type="match status" value="1"/>
</dbReference>
<dbReference type="InterPro" id="IPR052155">
    <property type="entry name" value="Biofilm_reg_signaling"/>
</dbReference>
<dbReference type="InterPro" id="IPR043128">
    <property type="entry name" value="Rev_trsase/Diguanyl_cyclase"/>
</dbReference>
<dbReference type="SMART" id="SM00267">
    <property type="entry name" value="GGDEF"/>
    <property type="match status" value="1"/>
</dbReference>
<name>Q1K3N9_DESA6</name>
<dbReference type="Pfam" id="PF00989">
    <property type="entry name" value="PAS"/>
    <property type="match status" value="1"/>
</dbReference>
<reference evidence="5" key="2">
    <citation type="submission" date="2006-05" db="EMBL/GenBank/DDBJ databases">
        <title>Sequencing of the draft genome and assembly of Desulfuromonas acetoxidans DSM 684.</title>
        <authorList>
            <consortium name="US DOE Joint Genome Institute (JGI-PGF)"/>
            <person name="Copeland A."/>
            <person name="Lucas S."/>
            <person name="Lapidus A."/>
            <person name="Barry K."/>
            <person name="Detter J.C."/>
            <person name="Glavina del Rio T."/>
            <person name="Hammon N."/>
            <person name="Israni S."/>
            <person name="Dalin E."/>
            <person name="Tice H."/>
            <person name="Bruce D."/>
            <person name="Pitluck S."/>
            <person name="Richardson P."/>
        </authorList>
    </citation>
    <scope>NUCLEOTIDE SEQUENCE [LARGE SCALE GENOMIC DNA]</scope>
    <source>
        <strain evidence="5">DSM 684</strain>
    </source>
</reference>
<dbReference type="SMART" id="SM00091">
    <property type="entry name" value="PAS"/>
    <property type="match status" value="1"/>
</dbReference>
<dbReference type="InterPro" id="IPR029787">
    <property type="entry name" value="Nucleotide_cyclase"/>
</dbReference>
<keyword evidence="1" id="KW-0472">Membrane</keyword>
<evidence type="ECO:0000313" key="6">
    <source>
        <dbReference type="Proteomes" id="UP000005695"/>
    </source>
</evidence>
<dbReference type="CDD" id="cd01949">
    <property type="entry name" value="GGDEF"/>
    <property type="match status" value="1"/>
</dbReference>
<dbReference type="EMBL" id="AAEW02000002">
    <property type="protein sequence ID" value="EAT16935.1"/>
    <property type="molecule type" value="Genomic_DNA"/>
</dbReference>
<dbReference type="PROSITE" id="PS50887">
    <property type="entry name" value="GGDEF"/>
    <property type="match status" value="1"/>
</dbReference>
<dbReference type="NCBIfam" id="TIGR00254">
    <property type="entry name" value="GGDEF"/>
    <property type="match status" value="1"/>
</dbReference>
<feature type="domain" description="GGDEF" evidence="4">
    <location>
        <begin position="252"/>
        <end position="385"/>
    </location>
</feature>
<dbReference type="OrthoDB" id="9777298at2"/>
<evidence type="ECO:0000259" key="2">
    <source>
        <dbReference type="PROSITE" id="PS50112"/>
    </source>
</evidence>
<dbReference type="SUPFAM" id="SSF55073">
    <property type="entry name" value="Nucleotide cyclase"/>
    <property type="match status" value="1"/>
</dbReference>
<feature type="transmembrane region" description="Helical" evidence="1">
    <location>
        <begin position="51"/>
        <end position="73"/>
    </location>
</feature>
<dbReference type="InterPro" id="IPR000014">
    <property type="entry name" value="PAS"/>
</dbReference>
<keyword evidence="6" id="KW-1185">Reference proteome</keyword>
<dbReference type="Gene3D" id="3.20.20.450">
    <property type="entry name" value="EAL domain"/>
    <property type="match status" value="1"/>
</dbReference>
<dbReference type="PROSITE" id="PS50112">
    <property type="entry name" value="PAS"/>
    <property type="match status" value="1"/>
</dbReference>
<comment type="caution">
    <text evidence="5">The sequence shown here is derived from an EMBL/GenBank/DDBJ whole genome shotgun (WGS) entry which is preliminary data.</text>
</comment>
<dbReference type="GO" id="GO:0006355">
    <property type="term" value="P:regulation of DNA-templated transcription"/>
    <property type="evidence" value="ECO:0007669"/>
    <property type="project" value="InterPro"/>
</dbReference>
<dbReference type="SUPFAM" id="SSF55785">
    <property type="entry name" value="PYP-like sensor domain (PAS domain)"/>
    <property type="match status" value="1"/>
</dbReference>
<evidence type="ECO:0000259" key="4">
    <source>
        <dbReference type="PROSITE" id="PS50887"/>
    </source>
</evidence>
<dbReference type="PROSITE" id="PS50883">
    <property type="entry name" value="EAL"/>
    <property type="match status" value="1"/>
</dbReference>
<keyword evidence="1" id="KW-0812">Transmembrane</keyword>
<proteinExistence type="predicted"/>
<feature type="domain" description="EAL" evidence="3">
    <location>
        <begin position="396"/>
        <end position="652"/>
    </location>
</feature>
<keyword evidence="1" id="KW-1133">Transmembrane helix</keyword>
<dbReference type="SUPFAM" id="SSF141868">
    <property type="entry name" value="EAL domain-like"/>
    <property type="match status" value="1"/>
</dbReference>
<dbReference type="NCBIfam" id="TIGR00229">
    <property type="entry name" value="sensory_box"/>
    <property type="match status" value="1"/>
</dbReference>
<dbReference type="Gene3D" id="3.30.70.270">
    <property type="match status" value="1"/>
</dbReference>
<evidence type="ECO:0000313" key="5">
    <source>
        <dbReference type="EMBL" id="EAT16935.1"/>
    </source>
</evidence>
<protein>
    <submittedName>
        <fullName evidence="5">Diguanylate cyclase/phosphodiesterase with PAS/PAC sensor(S)</fullName>
    </submittedName>
</protein>
<accession>Q1K3N9</accession>
<dbReference type="InterPro" id="IPR001633">
    <property type="entry name" value="EAL_dom"/>
</dbReference>
<sequence length="657" mass="74898">MIDTKLSSSIPTHTLFRHWRCLVAPFFGAVIVCVISFVQKVKWGGDLPYDLAGYATPSLVGWVAGSFVSIGLWRSRELMLRLQRTSLALKEQAEKKSHVLDSVGEGICEFDADGLCCYANREACRMLGYSSFEMSGKNIFSLFRYHDRYGHEVSLEPLWSHRTFSTQKRDTIYEEILWQREHEIIATEICIYPALNAKDGGILVFRDASVRQEMQSKINFLESHDPLTQLNNKNTFMSELATIIDRVRNQNERYALLLVDIDRFQALYDVLGSYVSDQLLIQYAHFLQRTVAEQDVVARIGGDRFAVLKKVSTDQQARGFAQWLVSESQSFEPVWHLEKVNLTVSVGVKIIEPGDESVDDVFLGAEKACGQAKAEGRSRFKVYNPLAPVYRKLNRQIRALPFIREALHRNLFFLRRQKICPVGNVEPHSDCYEVLLSMQLADGSSLAPEEFLTAAERYDLMPSIDRWVINHCFDWLEEDGERWKNLDFMAINLSGKSFNDPTFLAYLETKLRRATFPAEKICFEITETAAVENEERSVTFIHRIKRFGCRFALDDFGSGMSSFRYLKNFPVDVIKIDGSFIVDMVENELSREIVTSIHNIASALGLKTVAEHAEDQQTLQVLQEIGVDYVQGYVVEKPKVFCSGTAVDSPEPVALRQ</sequence>
<dbReference type="CDD" id="cd00130">
    <property type="entry name" value="PAS"/>
    <property type="match status" value="1"/>
</dbReference>
<dbReference type="InterPro" id="IPR035919">
    <property type="entry name" value="EAL_sf"/>
</dbReference>
<reference evidence="5" key="1">
    <citation type="submission" date="2006-05" db="EMBL/GenBank/DDBJ databases">
        <title>Annotation of the draft genome assembly of Desulfuromonas acetoxidans DSM 684.</title>
        <authorList>
            <consortium name="US DOE Joint Genome Institute (JGI-ORNL)"/>
            <person name="Larimer F."/>
            <person name="Land M."/>
            <person name="Hauser L."/>
        </authorList>
    </citation>
    <scope>NUCLEOTIDE SEQUENCE [LARGE SCALE GENOMIC DNA]</scope>
    <source>
        <strain evidence="5">DSM 684</strain>
    </source>
</reference>
<dbReference type="InterPro" id="IPR000160">
    <property type="entry name" value="GGDEF_dom"/>
</dbReference>
<dbReference type="Pfam" id="PF00990">
    <property type="entry name" value="GGDEF"/>
    <property type="match status" value="1"/>
</dbReference>
<evidence type="ECO:0000256" key="1">
    <source>
        <dbReference type="SAM" id="Phobius"/>
    </source>
</evidence>
<gene>
    <name evidence="5" type="ORF">Dace_2801</name>
</gene>
<organism evidence="5 6">
    <name type="scientific">Desulfuromonas acetoxidans (strain DSM 684 / 11070)</name>
    <dbReference type="NCBI Taxonomy" id="281689"/>
    <lineage>
        <taxon>Bacteria</taxon>
        <taxon>Pseudomonadati</taxon>
        <taxon>Thermodesulfobacteriota</taxon>
        <taxon>Desulfuromonadia</taxon>
        <taxon>Desulfuromonadales</taxon>
        <taxon>Desulfuromonadaceae</taxon>
        <taxon>Desulfuromonas</taxon>
    </lineage>
</organism>
<dbReference type="InterPro" id="IPR035965">
    <property type="entry name" value="PAS-like_dom_sf"/>
</dbReference>
<dbReference type="PANTHER" id="PTHR44757:SF2">
    <property type="entry name" value="BIOFILM ARCHITECTURE MAINTENANCE PROTEIN MBAA"/>
    <property type="match status" value="1"/>
</dbReference>
<dbReference type="CDD" id="cd01948">
    <property type="entry name" value="EAL"/>
    <property type="match status" value="1"/>
</dbReference>
<dbReference type="RefSeq" id="WP_005997758.1">
    <property type="nucleotide sequence ID" value="NZ_AAEW02000002.1"/>
</dbReference>
<dbReference type="SMART" id="SM00052">
    <property type="entry name" value="EAL"/>
    <property type="match status" value="1"/>
</dbReference>
<dbReference type="Proteomes" id="UP000005695">
    <property type="component" value="Unassembled WGS sequence"/>
</dbReference>
<feature type="domain" description="PAS" evidence="2">
    <location>
        <begin position="92"/>
        <end position="148"/>
    </location>
</feature>
<feature type="transmembrane region" description="Helical" evidence="1">
    <location>
        <begin position="21"/>
        <end position="39"/>
    </location>
</feature>
<dbReference type="Pfam" id="PF00563">
    <property type="entry name" value="EAL"/>
    <property type="match status" value="1"/>
</dbReference>
<dbReference type="InterPro" id="IPR013767">
    <property type="entry name" value="PAS_fold"/>
</dbReference>